<dbReference type="PANTHER" id="PTHR14152">
    <property type="entry name" value="SQUAMOUS CELL CARCINOMA ANTIGEN RECOGNISED BY CYTOTOXIC T LYMPHOCYTES"/>
    <property type="match status" value="1"/>
</dbReference>
<dbReference type="GO" id="GO:0045292">
    <property type="term" value="P:mRNA cis splicing, via spliceosome"/>
    <property type="evidence" value="ECO:0007669"/>
    <property type="project" value="TreeGrafter"/>
</dbReference>
<feature type="region of interest" description="Disordered" evidence="6">
    <location>
        <begin position="19"/>
        <end position="58"/>
    </location>
</feature>
<proteinExistence type="inferred from homology"/>
<feature type="compositionally biased region" description="Polar residues" evidence="6">
    <location>
        <begin position="753"/>
        <end position="767"/>
    </location>
</feature>
<evidence type="ECO:0000256" key="3">
    <source>
        <dbReference type="ARBA" id="ARBA00022664"/>
    </source>
</evidence>
<evidence type="ECO:0000256" key="1">
    <source>
        <dbReference type="ARBA" id="ARBA00004123"/>
    </source>
</evidence>
<evidence type="ECO:0000256" key="2">
    <source>
        <dbReference type="ARBA" id="ARBA00006076"/>
    </source>
</evidence>
<keyword evidence="8" id="KW-1185">Reference proteome</keyword>
<keyword evidence="4" id="KW-0508">mRNA splicing</keyword>
<keyword evidence="3" id="KW-0507">mRNA processing</keyword>
<accession>A0AA38JNU8</accession>
<evidence type="ECO:0000256" key="5">
    <source>
        <dbReference type="ARBA" id="ARBA00023242"/>
    </source>
</evidence>
<feature type="region of interest" description="Disordered" evidence="6">
    <location>
        <begin position="417"/>
        <end position="448"/>
    </location>
</feature>
<protein>
    <submittedName>
        <fullName evidence="7">SART-1 family-domain-containing protein</fullName>
    </submittedName>
</protein>
<dbReference type="Pfam" id="PF19252">
    <property type="entry name" value="HIND"/>
    <property type="match status" value="1"/>
</dbReference>
<sequence>MSMEESISLEETNKIRISIGLKPITDDSNPADDKDKQAEDNYAKQREREARERESKEIADRIAKVRNRRALNASLKGATLGDADADADDTLKWIKKNKKKEKELAKKRLQEFDSMDKVIQEDYTERDLAGLKVSHDFDAMDEGDARILTLKDSRILDNEEDELQNIEMAEEERLRKNLELKTKKHNYTGFDDDEFVEGNVGMKRAVLAKYDEEMEGAAETASEFRLGSSVASKKSAVRHKETETTTSLNKSLLSIDYKKNLATADYIQEKDVGFKKPKVINIIGCRIEFLTSCIPDKKKRPNRRLPAEAELALEDGMNVDVTPVPRIVDLDVNFVDDDELQAALARSRRAKLSKRKRITPEELARRVVEEREAQEGEALIKPEGGDDNMINNEEDGGLVFDDTSEFVRAVGNIPITVKKEPKGKPLPPVQESTKPQSPSRDISMAPGDESLKEMVIDEAVVKDEDEEDDDMEILHRIEAAIKAEESEHQSAGDDVVGTSSEQTFKSGMASTLNILRQQGILSAPSADQKDREHTQLQRDLWLADQRRRIAQRDLERLQSRGGNKDQVTREYENRLREQQEARENLEMFKHYKPDVNIVYYDEHGRTLTPKEAWKALSHKFHGKGSGKMKTEKRLKKIEEEKKQLAMASGDTPLSMSAAFQQRQQKAGQAHFVLSVGNRGAVPQAADFLDAQPLSKGKTEKMKKKKETKSAKAAMESGIMTLPGHLANGDSPAPSGFASVGSNGSPGPRAGFSRISSTVDVPAQSGTATPGERSKVVFGFGTKRKADEEATGSPPAKRR</sequence>
<dbReference type="Pfam" id="PF03343">
    <property type="entry name" value="SART-1"/>
    <property type="match status" value="1"/>
</dbReference>
<dbReference type="AlphaFoldDB" id="A0AA38JNU8"/>
<dbReference type="GO" id="GO:0046540">
    <property type="term" value="C:U4/U6 x U5 tri-snRNP complex"/>
    <property type="evidence" value="ECO:0007669"/>
    <property type="project" value="InterPro"/>
</dbReference>
<gene>
    <name evidence="7" type="ORF">DFJ43DRAFT_993827</name>
</gene>
<feature type="compositionally biased region" description="Polar residues" evidence="6">
    <location>
        <begin position="430"/>
        <end position="440"/>
    </location>
</feature>
<dbReference type="GO" id="GO:0000481">
    <property type="term" value="P:maturation of 5S rRNA"/>
    <property type="evidence" value="ECO:0007669"/>
    <property type="project" value="TreeGrafter"/>
</dbReference>
<comment type="subcellular location">
    <subcellularLocation>
        <location evidence="1">Nucleus</location>
    </subcellularLocation>
</comment>
<dbReference type="InterPro" id="IPR005011">
    <property type="entry name" value="SNU66/SART1"/>
</dbReference>
<reference evidence="7" key="1">
    <citation type="submission" date="2022-08" db="EMBL/GenBank/DDBJ databases">
        <authorList>
            <consortium name="DOE Joint Genome Institute"/>
            <person name="Min B."/>
            <person name="Sierra-Patev S."/>
            <person name="Naranjo-Ortiz M."/>
            <person name="Looney B."/>
            <person name="Konkel Z."/>
            <person name="Slot J.C."/>
            <person name="Sakamoto Y."/>
            <person name="Steenwyk J.L."/>
            <person name="Rokas A."/>
            <person name="Carro J."/>
            <person name="Camarero S."/>
            <person name="Ferreira P."/>
            <person name="Molpeceres G."/>
            <person name="Ruiz-duenas F.J."/>
            <person name="Serrano A."/>
            <person name="Henrissat B."/>
            <person name="Drula E."/>
            <person name="Hughes K.W."/>
            <person name="Mata J.L."/>
            <person name="Ishikawa N.K."/>
            <person name="Vargas-Isla R."/>
            <person name="Ushijima S."/>
            <person name="Smith C.A."/>
            <person name="Ahrendt S."/>
            <person name="Andreopoulos W."/>
            <person name="He G."/>
            <person name="LaButti K."/>
            <person name="Lipzen A."/>
            <person name="Ng V."/>
            <person name="Riley R."/>
            <person name="Sandor L."/>
            <person name="Barry K."/>
            <person name="Martinez A.T."/>
            <person name="Xiao Y."/>
            <person name="Gibbons J.G."/>
            <person name="Terashima K."/>
            <person name="Hibbett D.S."/>
            <person name="Grigoriev I.V."/>
        </authorList>
    </citation>
    <scope>NUCLEOTIDE SEQUENCE</scope>
    <source>
        <strain evidence="7">ET3784</strain>
    </source>
</reference>
<comment type="similarity">
    <text evidence="2">Belongs to the SNU66/SART1 family.</text>
</comment>
<evidence type="ECO:0000256" key="4">
    <source>
        <dbReference type="ARBA" id="ARBA00023187"/>
    </source>
</evidence>
<evidence type="ECO:0000256" key="6">
    <source>
        <dbReference type="SAM" id="MobiDB-lite"/>
    </source>
</evidence>
<comment type="caution">
    <text evidence="7">The sequence shown here is derived from an EMBL/GenBank/DDBJ whole genome shotgun (WGS) entry which is preliminary data.</text>
</comment>
<feature type="region of interest" description="Disordered" evidence="6">
    <location>
        <begin position="724"/>
        <end position="798"/>
    </location>
</feature>
<dbReference type="EMBL" id="JANVFO010000014">
    <property type="protein sequence ID" value="KAJ3734308.1"/>
    <property type="molecule type" value="Genomic_DNA"/>
</dbReference>
<evidence type="ECO:0000313" key="8">
    <source>
        <dbReference type="Proteomes" id="UP001176059"/>
    </source>
</evidence>
<dbReference type="PANTHER" id="PTHR14152:SF5">
    <property type="entry name" value="U4_U6.U5 TRI-SNRNP-ASSOCIATED PROTEIN 1"/>
    <property type="match status" value="1"/>
</dbReference>
<organism evidence="7 8">
    <name type="scientific">Lentinula guzmanii</name>
    <dbReference type="NCBI Taxonomy" id="2804957"/>
    <lineage>
        <taxon>Eukaryota</taxon>
        <taxon>Fungi</taxon>
        <taxon>Dikarya</taxon>
        <taxon>Basidiomycota</taxon>
        <taxon>Agaricomycotina</taxon>
        <taxon>Agaricomycetes</taxon>
        <taxon>Agaricomycetidae</taxon>
        <taxon>Agaricales</taxon>
        <taxon>Marasmiineae</taxon>
        <taxon>Omphalotaceae</taxon>
        <taxon>Lentinula</taxon>
    </lineage>
</organism>
<reference evidence="7" key="2">
    <citation type="journal article" date="2023" name="Proc. Natl. Acad. Sci. U.S.A.">
        <title>A global phylogenomic analysis of the shiitake genus Lentinula.</title>
        <authorList>
            <person name="Sierra-Patev S."/>
            <person name="Min B."/>
            <person name="Naranjo-Ortiz M."/>
            <person name="Looney B."/>
            <person name="Konkel Z."/>
            <person name="Slot J.C."/>
            <person name="Sakamoto Y."/>
            <person name="Steenwyk J.L."/>
            <person name="Rokas A."/>
            <person name="Carro J."/>
            <person name="Camarero S."/>
            <person name="Ferreira P."/>
            <person name="Molpeceres G."/>
            <person name="Ruiz-Duenas F.J."/>
            <person name="Serrano A."/>
            <person name="Henrissat B."/>
            <person name="Drula E."/>
            <person name="Hughes K.W."/>
            <person name="Mata J.L."/>
            <person name="Ishikawa N.K."/>
            <person name="Vargas-Isla R."/>
            <person name="Ushijima S."/>
            <person name="Smith C.A."/>
            <person name="Donoghue J."/>
            <person name="Ahrendt S."/>
            <person name="Andreopoulos W."/>
            <person name="He G."/>
            <person name="LaButti K."/>
            <person name="Lipzen A."/>
            <person name="Ng V."/>
            <person name="Riley R."/>
            <person name="Sandor L."/>
            <person name="Barry K."/>
            <person name="Martinez A.T."/>
            <person name="Xiao Y."/>
            <person name="Gibbons J.G."/>
            <person name="Terashima K."/>
            <person name="Grigoriev I.V."/>
            <person name="Hibbett D."/>
        </authorList>
    </citation>
    <scope>NUCLEOTIDE SEQUENCE</scope>
    <source>
        <strain evidence="7">ET3784</strain>
    </source>
</reference>
<evidence type="ECO:0000313" key="7">
    <source>
        <dbReference type="EMBL" id="KAJ3734308.1"/>
    </source>
</evidence>
<feature type="compositionally biased region" description="Basic and acidic residues" evidence="6">
    <location>
        <begin position="31"/>
        <end position="58"/>
    </location>
</feature>
<name>A0AA38JNU8_9AGAR</name>
<dbReference type="Proteomes" id="UP001176059">
    <property type="component" value="Unassembled WGS sequence"/>
</dbReference>
<keyword evidence="5" id="KW-0539">Nucleus</keyword>
<dbReference type="InterPro" id="IPR045347">
    <property type="entry name" value="HIND"/>
</dbReference>